<keyword evidence="4 5" id="KW-0472">Membrane</keyword>
<feature type="transmembrane region" description="Helical" evidence="5">
    <location>
        <begin position="123"/>
        <end position="147"/>
    </location>
</feature>
<name>A0ABQ1FYL3_9BACL</name>
<feature type="transmembrane region" description="Helical" evidence="5">
    <location>
        <begin position="33"/>
        <end position="52"/>
    </location>
</feature>
<evidence type="ECO:0000256" key="1">
    <source>
        <dbReference type="ARBA" id="ARBA00004141"/>
    </source>
</evidence>
<proteinExistence type="predicted"/>
<accession>A0ABQ1FYL3</accession>
<dbReference type="PANTHER" id="PTHR43847:SF1">
    <property type="entry name" value="BLL3993 PROTEIN"/>
    <property type="match status" value="1"/>
</dbReference>
<organism evidence="6 7">
    <name type="scientific">Kroppenstedtia guangzhouensis</name>
    <dbReference type="NCBI Taxonomy" id="1274356"/>
    <lineage>
        <taxon>Bacteria</taxon>
        <taxon>Bacillati</taxon>
        <taxon>Bacillota</taxon>
        <taxon>Bacilli</taxon>
        <taxon>Bacillales</taxon>
        <taxon>Thermoactinomycetaceae</taxon>
        <taxon>Kroppenstedtia</taxon>
    </lineage>
</organism>
<comment type="subcellular location">
    <subcellularLocation>
        <location evidence="1">Membrane</location>
        <topology evidence="1">Multi-pass membrane protein</topology>
    </subcellularLocation>
</comment>
<dbReference type="PANTHER" id="PTHR43847">
    <property type="entry name" value="BLL3993 PROTEIN"/>
    <property type="match status" value="1"/>
</dbReference>
<evidence type="ECO:0000256" key="2">
    <source>
        <dbReference type="ARBA" id="ARBA00022692"/>
    </source>
</evidence>
<dbReference type="RefSeq" id="WP_188429150.1">
    <property type="nucleotide sequence ID" value="NZ_BMEX01000001.1"/>
</dbReference>
<reference evidence="7" key="1">
    <citation type="journal article" date="2019" name="Int. J. Syst. Evol. Microbiol.">
        <title>The Global Catalogue of Microorganisms (GCM) 10K type strain sequencing project: providing services to taxonomists for standard genome sequencing and annotation.</title>
        <authorList>
            <consortium name="The Broad Institute Genomics Platform"/>
            <consortium name="The Broad Institute Genome Sequencing Center for Infectious Disease"/>
            <person name="Wu L."/>
            <person name="Ma J."/>
        </authorList>
    </citation>
    <scope>NUCLEOTIDE SEQUENCE [LARGE SCALE GENOMIC DNA]</scope>
    <source>
        <strain evidence="7">CGMCC 1.12404</strain>
    </source>
</reference>
<evidence type="ECO:0008006" key="8">
    <source>
        <dbReference type="Google" id="ProtNLM"/>
    </source>
</evidence>
<sequence>MMWFAFTPVLLYLLVEGIRKPPQGEQKKDCSSTLALAAALACMTLLPTVILLDQWQTPFTPHPLFYTGITLGIAGVWFRTKAMRTLGRFFSRNIGIQSQHRVVNTGCYRYIRHPGYLGTLGTFLGFALSTASWLAVAGNLICFFMAYTYRMRVEEKALVIFFGLAYRDYQARTWKLIPYLY</sequence>
<comment type="caution">
    <text evidence="6">The sequence shown here is derived from an EMBL/GenBank/DDBJ whole genome shotgun (WGS) entry which is preliminary data.</text>
</comment>
<evidence type="ECO:0000313" key="6">
    <source>
        <dbReference type="EMBL" id="GGA34018.1"/>
    </source>
</evidence>
<protein>
    <recommendedName>
        <fullName evidence="8">Protein-S-isoprenylcysteine O-methyltransferase Ste14</fullName>
    </recommendedName>
</protein>
<keyword evidence="3 5" id="KW-1133">Transmembrane helix</keyword>
<dbReference type="Proteomes" id="UP000617979">
    <property type="component" value="Unassembled WGS sequence"/>
</dbReference>
<dbReference type="Pfam" id="PF04140">
    <property type="entry name" value="ICMT"/>
    <property type="match status" value="1"/>
</dbReference>
<gene>
    <name evidence="6" type="ORF">GCM10007416_03450</name>
</gene>
<evidence type="ECO:0000256" key="5">
    <source>
        <dbReference type="SAM" id="Phobius"/>
    </source>
</evidence>
<dbReference type="InterPro" id="IPR007269">
    <property type="entry name" value="ICMT_MeTrfase"/>
</dbReference>
<evidence type="ECO:0000313" key="7">
    <source>
        <dbReference type="Proteomes" id="UP000617979"/>
    </source>
</evidence>
<dbReference type="Gene3D" id="1.20.120.1630">
    <property type="match status" value="1"/>
</dbReference>
<keyword evidence="2 5" id="KW-0812">Transmembrane</keyword>
<feature type="transmembrane region" description="Helical" evidence="5">
    <location>
        <begin position="64"/>
        <end position="80"/>
    </location>
</feature>
<evidence type="ECO:0000256" key="3">
    <source>
        <dbReference type="ARBA" id="ARBA00022989"/>
    </source>
</evidence>
<evidence type="ECO:0000256" key="4">
    <source>
        <dbReference type="ARBA" id="ARBA00023136"/>
    </source>
</evidence>
<keyword evidence="7" id="KW-1185">Reference proteome</keyword>
<dbReference type="InterPro" id="IPR052527">
    <property type="entry name" value="Metal_cation-efflux_comp"/>
</dbReference>
<dbReference type="EMBL" id="BMEX01000001">
    <property type="protein sequence ID" value="GGA34018.1"/>
    <property type="molecule type" value="Genomic_DNA"/>
</dbReference>
<dbReference type="PROSITE" id="PS50244">
    <property type="entry name" value="S5A_REDUCTASE"/>
    <property type="match status" value="1"/>
</dbReference>